<organism evidence="4 5">
    <name type="scientific">Exidia glandulosa HHB12029</name>
    <dbReference type="NCBI Taxonomy" id="1314781"/>
    <lineage>
        <taxon>Eukaryota</taxon>
        <taxon>Fungi</taxon>
        <taxon>Dikarya</taxon>
        <taxon>Basidiomycota</taxon>
        <taxon>Agaricomycotina</taxon>
        <taxon>Agaricomycetes</taxon>
        <taxon>Auriculariales</taxon>
        <taxon>Exidiaceae</taxon>
        <taxon>Exidia</taxon>
    </lineage>
</organism>
<dbReference type="PANTHER" id="PTHR43606:SF7">
    <property type="entry name" value="PHOSPHATASE, PUTATIVE (AFU_ORTHOLOGUE AFUA_6G08710)-RELATED"/>
    <property type="match status" value="1"/>
</dbReference>
<evidence type="ECO:0000313" key="5">
    <source>
        <dbReference type="Proteomes" id="UP000077266"/>
    </source>
</evidence>
<dbReference type="OrthoDB" id="29024at2759"/>
<dbReference type="Proteomes" id="UP000077266">
    <property type="component" value="Unassembled WGS sequence"/>
</dbReference>
<dbReference type="InterPro" id="IPR018946">
    <property type="entry name" value="PhoD-like_MPP"/>
</dbReference>
<feature type="domain" description="PhoD-like phosphatase metallophosphatase" evidence="2">
    <location>
        <begin position="152"/>
        <end position="513"/>
    </location>
</feature>
<reference evidence="4 5" key="1">
    <citation type="journal article" date="2016" name="Mol. Biol. Evol.">
        <title>Comparative Genomics of Early-Diverging Mushroom-Forming Fungi Provides Insights into the Origins of Lignocellulose Decay Capabilities.</title>
        <authorList>
            <person name="Nagy L.G."/>
            <person name="Riley R."/>
            <person name="Tritt A."/>
            <person name="Adam C."/>
            <person name="Daum C."/>
            <person name="Floudas D."/>
            <person name="Sun H."/>
            <person name="Yadav J.S."/>
            <person name="Pangilinan J."/>
            <person name="Larsson K.H."/>
            <person name="Matsuura K."/>
            <person name="Barry K."/>
            <person name="Labutti K."/>
            <person name="Kuo R."/>
            <person name="Ohm R.A."/>
            <person name="Bhattacharya S.S."/>
            <person name="Shirouzu T."/>
            <person name="Yoshinaga Y."/>
            <person name="Martin F.M."/>
            <person name="Grigoriev I.V."/>
            <person name="Hibbett D.S."/>
        </authorList>
    </citation>
    <scope>NUCLEOTIDE SEQUENCE [LARGE SCALE GENOMIC DNA]</scope>
    <source>
        <strain evidence="4 5">HHB12029</strain>
    </source>
</reference>
<dbReference type="PANTHER" id="PTHR43606">
    <property type="entry name" value="PHOSPHATASE, PUTATIVE (AFU_ORTHOLOGUE AFUA_6G08710)-RELATED"/>
    <property type="match status" value="1"/>
</dbReference>
<evidence type="ECO:0000256" key="1">
    <source>
        <dbReference type="SAM" id="SignalP"/>
    </source>
</evidence>
<evidence type="ECO:0000313" key="4">
    <source>
        <dbReference type="EMBL" id="KZW01038.1"/>
    </source>
</evidence>
<feature type="chain" id="PRO_5007863332" description="Alkaline phosphatase" evidence="1">
    <location>
        <begin position="21"/>
        <end position="562"/>
    </location>
</feature>
<dbReference type="Gene3D" id="3.60.21.70">
    <property type="entry name" value="PhoD-like phosphatase"/>
    <property type="match status" value="1"/>
</dbReference>
<dbReference type="InterPro" id="IPR052900">
    <property type="entry name" value="Phospholipid_Metab_Enz"/>
</dbReference>
<dbReference type="InterPro" id="IPR038607">
    <property type="entry name" value="PhoD-like_sf"/>
</dbReference>
<proteinExistence type="predicted"/>
<dbReference type="SUPFAM" id="SSF56300">
    <property type="entry name" value="Metallo-dependent phosphatases"/>
    <property type="match status" value="1"/>
</dbReference>
<dbReference type="InterPro" id="IPR029052">
    <property type="entry name" value="Metallo-depent_PP-like"/>
</dbReference>
<keyword evidence="1" id="KW-0732">Signal</keyword>
<dbReference type="AlphaFoldDB" id="A0A165NPL6"/>
<dbReference type="Pfam" id="PF09423">
    <property type="entry name" value="PhoD"/>
    <property type="match status" value="1"/>
</dbReference>
<sequence>MRLALVSAFVVIAATRYSLATPYARNVAYHSPFESHPQGDPLSTSVLLWTRAAPVSGTSQPDQSVPICVHFAIFDNPTLKGRPLDSGDAFTSWDVDFTVKVDAGNLRPDSWYWYQFSDCTNAKTKSPVGRTRTFASPNTPAHLVNGGKPLKLAVFSCSNYPFGFFNAYRIASENVSADAFIHLGDYYYEYADGVFGNGHAIGRILPPRELATITDYRTRLSIYRTDAGLIEAHQNAPWITVWDDHEVADNTWKAGSTDSNDSVATGGCAFSPSQSCFTDRKSVGVRAYHEWLPIRQVAADDKLRIWRNFRIGKLLDLTMLDTRQYDRDVTDDTWNRQLVASLADQPERSMMGFEQEQWFFDRLTKSKQRGAVWRVVGQQVVFSQVLEGTFFNFDQWDGYRANRQRILDHISQNKIDNVVILSGDSHANWVSDLAFPNDTKTYDPHTGRGALGVEFAGTAVSSPSAFGTSITPSAANIISQELLALNPELMWSEGSFRGFFVLSITAEKMESSFYALSPGDLREYRFKGFVSAKFTVLPGQNRLQRPVAGGTVAAGALKKLGV</sequence>
<evidence type="ECO:0008006" key="6">
    <source>
        <dbReference type="Google" id="ProtNLM"/>
    </source>
</evidence>
<evidence type="ECO:0000259" key="3">
    <source>
        <dbReference type="Pfam" id="PF16655"/>
    </source>
</evidence>
<dbReference type="InParanoid" id="A0A165NPL6"/>
<keyword evidence="5" id="KW-1185">Reference proteome</keyword>
<gene>
    <name evidence="4" type="ORF">EXIGLDRAFT_603419</name>
</gene>
<dbReference type="EMBL" id="KV425896">
    <property type="protein sequence ID" value="KZW01038.1"/>
    <property type="molecule type" value="Genomic_DNA"/>
</dbReference>
<feature type="domain" description="Phospholipase D N-terminal" evidence="3">
    <location>
        <begin position="39"/>
        <end position="133"/>
    </location>
</feature>
<evidence type="ECO:0000259" key="2">
    <source>
        <dbReference type="Pfam" id="PF09423"/>
    </source>
</evidence>
<dbReference type="Pfam" id="PF16655">
    <property type="entry name" value="PhoD_N"/>
    <property type="match status" value="1"/>
</dbReference>
<accession>A0A165NPL6</accession>
<protein>
    <recommendedName>
        <fullName evidence="6">Alkaline phosphatase</fullName>
    </recommendedName>
</protein>
<dbReference type="InterPro" id="IPR032093">
    <property type="entry name" value="PhoD_N"/>
</dbReference>
<dbReference type="Gene3D" id="2.60.40.380">
    <property type="entry name" value="Purple acid phosphatase-like, N-terminal"/>
    <property type="match status" value="1"/>
</dbReference>
<dbReference type="CDD" id="cd07389">
    <property type="entry name" value="MPP_PhoD"/>
    <property type="match status" value="1"/>
</dbReference>
<feature type="signal peptide" evidence="1">
    <location>
        <begin position="1"/>
        <end position="20"/>
    </location>
</feature>
<name>A0A165NPL6_EXIGL</name>
<dbReference type="STRING" id="1314781.A0A165NPL6"/>